<organism evidence="3 4">
    <name type="scientific">Strongylus vulgaris</name>
    <name type="common">Blood worm</name>
    <dbReference type="NCBI Taxonomy" id="40348"/>
    <lineage>
        <taxon>Eukaryota</taxon>
        <taxon>Metazoa</taxon>
        <taxon>Ecdysozoa</taxon>
        <taxon>Nematoda</taxon>
        <taxon>Chromadorea</taxon>
        <taxon>Rhabditida</taxon>
        <taxon>Rhabditina</taxon>
        <taxon>Rhabditomorpha</taxon>
        <taxon>Strongyloidea</taxon>
        <taxon>Strongylidae</taxon>
        <taxon>Strongylus</taxon>
    </lineage>
</organism>
<feature type="transmembrane region" description="Helical" evidence="1">
    <location>
        <begin position="20"/>
        <end position="38"/>
    </location>
</feature>
<sequence length="218" mass="24471">MPELKNIYPVFAIRKSDGYLLGGVAVVVTDIIFGPFYVMRPEARALGVGMKMMGPLIKAMAEPIKTRTLLGRAVKSMLKKYSAAPFYAVYRHEMYAFTLPKEELLNMFPCSTNPLVAKSFKEMSPDQFEKVCDYDRLVSGRDRREFLKAYHSLFFTKGIALLDATGEVKGIAGATPTLHSPKLIKIGPVFTSTREDASYLIKSIVNTYQEPDIKFVLH</sequence>
<keyword evidence="1" id="KW-0472">Membrane</keyword>
<dbReference type="InterPro" id="IPR052729">
    <property type="entry name" value="Acyl/Acetyltrans_Enzymes"/>
</dbReference>
<feature type="non-terminal residue" evidence="3">
    <location>
        <position position="218"/>
    </location>
</feature>
<evidence type="ECO:0000259" key="2">
    <source>
        <dbReference type="Pfam" id="PF18014"/>
    </source>
</evidence>
<dbReference type="EMBL" id="UYYB01143087">
    <property type="protein sequence ID" value="VDM85624.1"/>
    <property type="molecule type" value="Genomic_DNA"/>
</dbReference>
<dbReference type="OrthoDB" id="5782930at2759"/>
<reference evidence="3 4" key="1">
    <citation type="submission" date="2018-11" db="EMBL/GenBank/DDBJ databases">
        <authorList>
            <consortium name="Pathogen Informatics"/>
        </authorList>
    </citation>
    <scope>NUCLEOTIDE SEQUENCE [LARGE SCALE GENOMIC DNA]</scope>
</reference>
<proteinExistence type="predicted"/>
<name>A0A3P7K2S0_STRVU</name>
<dbReference type="Pfam" id="PF18014">
    <property type="entry name" value="Acetyltransf_18"/>
    <property type="match status" value="1"/>
</dbReference>
<dbReference type="AlphaFoldDB" id="A0A3P7K2S0"/>
<dbReference type="PANTHER" id="PTHR47237">
    <property type="entry name" value="SLL0310 PROTEIN"/>
    <property type="match status" value="1"/>
</dbReference>
<keyword evidence="1" id="KW-1133">Transmembrane helix</keyword>
<protein>
    <recommendedName>
        <fullName evidence="2">YitH/HolE acetyltransferase (GNAT) domain-containing protein</fullName>
    </recommendedName>
</protein>
<evidence type="ECO:0000313" key="3">
    <source>
        <dbReference type="EMBL" id="VDM85624.1"/>
    </source>
</evidence>
<evidence type="ECO:0000256" key="1">
    <source>
        <dbReference type="SAM" id="Phobius"/>
    </source>
</evidence>
<evidence type="ECO:0000313" key="4">
    <source>
        <dbReference type="Proteomes" id="UP000270094"/>
    </source>
</evidence>
<dbReference type="InterPro" id="IPR041496">
    <property type="entry name" value="YitH/HolE_GNAT"/>
</dbReference>
<feature type="domain" description="YitH/HolE acetyltransferase (GNAT)" evidence="2">
    <location>
        <begin position="131"/>
        <end position="213"/>
    </location>
</feature>
<accession>A0A3P7K2S0</accession>
<dbReference type="Gene3D" id="3.40.630.90">
    <property type="match status" value="1"/>
</dbReference>
<dbReference type="Proteomes" id="UP000270094">
    <property type="component" value="Unassembled WGS sequence"/>
</dbReference>
<keyword evidence="4" id="KW-1185">Reference proteome</keyword>
<dbReference type="PANTHER" id="PTHR47237:SF1">
    <property type="entry name" value="SLL0310 PROTEIN"/>
    <property type="match status" value="1"/>
</dbReference>
<keyword evidence="1" id="KW-0812">Transmembrane</keyword>
<gene>
    <name evidence="3" type="ORF">SVUK_LOCUS20622</name>
</gene>